<dbReference type="EMBL" id="CP013652">
    <property type="protein sequence ID" value="ALS24164.1"/>
    <property type="molecule type" value="Genomic_DNA"/>
</dbReference>
<keyword evidence="2" id="KW-1003">Cell membrane</keyword>
<evidence type="ECO:0000256" key="2">
    <source>
        <dbReference type="ARBA" id="ARBA00022475"/>
    </source>
</evidence>
<gene>
    <name evidence="6" type="ORF">IJ22_38330</name>
</gene>
<keyword evidence="5" id="KW-0472">Membrane</keyword>
<keyword evidence="3" id="KW-0812">Transmembrane</keyword>
<accession>A0A0U2W6I6</accession>
<dbReference type="AlphaFoldDB" id="A0A0U2W6I6"/>
<reference evidence="7" key="1">
    <citation type="submission" date="2015-12" db="EMBL/GenBank/DDBJ databases">
        <title>Complete genome sequences of two moderately thermophilic Paenibacillus species.</title>
        <authorList>
            <person name="Butler R.III."/>
            <person name="Wang J."/>
            <person name="Stark B.C."/>
            <person name="Pombert J.-F."/>
        </authorList>
    </citation>
    <scope>NUCLEOTIDE SEQUENCE [LARGE SCALE GENOMIC DNA]</scope>
    <source>
        <strain evidence="7">32O-Y</strain>
    </source>
</reference>
<keyword evidence="7" id="KW-1185">Reference proteome</keyword>
<dbReference type="Proteomes" id="UP000061660">
    <property type="component" value="Chromosome"/>
</dbReference>
<keyword evidence="4" id="KW-1133">Transmembrane helix</keyword>
<dbReference type="PANTHER" id="PTHR30250">
    <property type="entry name" value="PST FAMILY PREDICTED COLANIC ACID TRANSPORTER"/>
    <property type="match status" value="1"/>
</dbReference>
<evidence type="ECO:0000313" key="7">
    <source>
        <dbReference type="Proteomes" id="UP000061660"/>
    </source>
</evidence>
<dbReference type="InterPro" id="IPR050833">
    <property type="entry name" value="Poly_Biosynth_Transport"/>
</dbReference>
<sequence>MSVLSKFTNKLQDRFLRNVITLMTGTTLAQVIGFITIPIITRLYSPEQFGSYQNFTTLISVIMVIACLRYEQAIVLPEQKKDAYHLFVLSLIMTFITSAVVLLLCIIFKVILISFFKITNISLIIPVSLFFIGVFQALNYWFIRTQFFKVLAFSKLIQITSTVILQIIFVFVGTTESGLIYGFILGQIIVTILLYVQQKLNIQKEFYFSSISVHGLINQAKKYKKFPLVNAATSLIDNLAAALPTFFFTIFFGNSITGQFGLAYRVINLPISLIGTSIAQVFLPKIAEIVQTQGDIYPIVLQAIKRMAIISLTILLVLQLSPWLFKLAFGDGWELAGTIAQIMSIAIALRFVVSPLSSVLIICDKQGILALWQLMYMLSTTIAMLVSLMFQSVLMTVVCLVISDVGLYGIYLYLIIRTSKQTQFRTKVLGE</sequence>
<dbReference type="PANTHER" id="PTHR30250:SF28">
    <property type="entry name" value="POLYSACCHARIDE BIOSYNTHESIS PROTEIN"/>
    <property type="match status" value="1"/>
</dbReference>
<protein>
    <submittedName>
        <fullName evidence="6">Polysaccharide biosynthesis protein</fullName>
    </submittedName>
</protein>
<dbReference type="RefSeq" id="WP_062409903.1">
    <property type="nucleotide sequence ID" value="NZ_CP013652.1"/>
</dbReference>
<dbReference type="Pfam" id="PF13440">
    <property type="entry name" value="Polysacc_synt_3"/>
    <property type="match status" value="1"/>
</dbReference>
<evidence type="ECO:0000256" key="1">
    <source>
        <dbReference type="ARBA" id="ARBA00004651"/>
    </source>
</evidence>
<proteinExistence type="predicted"/>
<evidence type="ECO:0000256" key="3">
    <source>
        <dbReference type="ARBA" id="ARBA00022692"/>
    </source>
</evidence>
<comment type="subcellular location">
    <subcellularLocation>
        <location evidence="1">Cell membrane</location>
        <topology evidence="1">Multi-pass membrane protein</topology>
    </subcellularLocation>
</comment>
<dbReference type="KEGG" id="pnp:IJ22_38330"/>
<organism evidence="6 7">
    <name type="scientific">Paenibacillus naphthalenovorans</name>
    <dbReference type="NCBI Taxonomy" id="162209"/>
    <lineage>
        <taxon>Bacteria</taxon>
        <taxon>Bacillati</taxon>
        <taxon>Bacillota</taxon>
        <taxon>Bacilli</taxon>
        <taxon>Bacillales</taxon>
        <taxon>Paenibacillaceae</taxon>
        <taxon>Paenibacillus</taxon>
    </lineage>
</organism>
<dbReference type="GO" id="GO:0005886">
    <property type="term" value="C:plasma membrane"/>
    <property type="evidence" value="ECO:0007669"/>
    <property type="project" value="UniProtKB-SubCell"/>
</dbReference>
<reference evidence="6 7" key="2">
    <citation type="journal article" date="2016" name="Genome Announc.">
        <title>Complete Genome Sequences of Two Interactive Moderate Thermophiles, Paenibacillus napthalenovorans 32O-Y and Paenibacillus sp. 32O-W.</title>
        <authorList>
            <person name="Butler R.R.III."/>
            <person name="Wang J."/>
            <person name="Stark B.C."/>
            <person name="Pombert J.F."/>
        </authorList>
    </citation>
    <scope>NUCLEOTIDE SEQUENCE [LARGE SCALE GENOMIC DNA]</scope>
    <source>
        <strain evidence="6 7">32O-Y</strain>
    </source>
</reference>
<dbReference type="OrthoDB" id="109075at2"/>
<evidence type="ECO:0000256" key="4">
    <source>
        <dbReference type="ARBA" id="ARBA00022989"/>
    </source>
</evidence>
<evidence type="ECO:0000313" key="6">
    <source>
        <dbReference type="EMBL" id="ALS24164.1"/>
    </source>
</evidence>
<dbReference type="PATRIC" id="fig|162209.4.peg.4079"/>
<dbReference type="STRING" id="162209.IJ22_38330"/>
<name>A0A0U2W6I6_9BACL</name>
<evidence type="ECO:0000256" key="5">
    <source>
        <dbReference type="ARBA" id="ARBA00023136"/>
    </source>
</evidence>